<accession>A0ABQ9GYU2</accession>
<sequence length="407" mass="47005">MNDIDKQSQYLASLVKMVPKEEFVETIDHPGVKLASNILYPRGTVQSTFVSSFYYEYSEFLKHFLDTVIRKRDSSNMVSSDGRGHHPPGCKRPEDAKERLRNYITSFPVVLSHYCCSDTSKQYLASDFNLEKMYSLYVVDCDAASPRMKPKKKFNFSFHSPKNDECDHGFHFRNLIFEKQEEQHDLAKNVHCHLLEFDLEAVWYCPSINAKAIFYKRRLAVYNLTEYNTSKKKTPCLLKELQNITDGEPIYLFSDTCGGQNRNANMCTMLLHAVKTLNIPTIDHCVFKPGHSQLECDSVPANIERTSKNVHIYNPSGTVVQTVSKGRLYTVVETDQEEFLDFKTVQKELLKNKKVDSNGNILWLKVVHFQYWKSDLLHVYLKYDNDEDFKSFATLVTGPPHNPEGET</sequence>
<name>A0ABQ9GYU2_9NEOP</name>
<gene>
    <name evidence="2" type="ORF">PR048_021638</name>
</gene>
<protein>
    <submittedName>
        <fullName evidence="2">Uncharacterized protein</fullName>
    </submittedName>
</protein>
<dbReference type="Proteomes" id="UP001159363">
    <property type="component" value="Chromosome 7"/>
</dbReference>
<evidence type="ECO:0000313" key="3">
    <source>
        <dbReference type="Proteomes" id="UP001159363"/>
    </source>
</evidence>
<reference evidence="2 3" key="1">
    <citation type="submission" date="2023-02" db="EMBL/GenBank/DDBJ databases">
        <title>LHISI_Scaffold_Assembly.</title>
        <authorList>
            <person name="Stuart O.P."/>
            <person name="Cleave R."/>
            <person name="Magrath M.J.L."/>
            <person name="Mikheyev A.S."/>
        </authorList>
    </citation>
    <scope>NUCLEOTIDE SEQUENCE [LARGE SCALE GENOMIC DNA]</scope>
    <source>
        <strain evidence="2">Daus_M_001</strain>
        <tissue evidence="2">Leg muscle</tissue>
    </source>
</reference>
<evidence type="ECO:0000313" key="2">
    <source>
        <dbReference type="EMBL" id="KAJ8877184.1"/>
    </source>
</evidence>
<dbReference type="PANTHER" id="PTHR10773">
    <property type="entry name" value="DNA-DIRECTED RNA POLYMERASES I, II, AND III SUBUNIT RPABC2"/>
    <property type="match status" value="1"/>
</dbReference>
<proteinExistence type="predicted"/>
<evidence type="ECO:0000256" key="1">
    <source>
        <dbReference type="SAM" id="MobiDB-lite"/>
    </source>
</evidence>
<dbReference type="PANTHER" id="PTHR10773:SF19">
    <property type="match status" value="1"/>
</dbReference>
<feature type="region of interest" description="Disordered" evidence="1">
    <location>
        <begin position="75"/>
        <end position="94"/>
    </location>
</feature>
<dbReference type="EMBL" id="JARBHB010000008">
    <property type="protein sequence ID" value="KAJ8877184.1"/>
    <property type="molecule type" value="Genomic_DNA"/>
</dbReference>
<comment type="caution">
    <text evidence="2">The sequence shown here is derived from an EMBL/GenBank/DDBJ whole genome shotgun (WGS) entry which is preliminary data.</text>
</comment>
<organism evidence="2 3">
    <name type="scientific">Dryococelus australis</name>
    <dbReference type="NCBI Taxonomy" id="614101"/>
    <lineage>
        <taxon>Eukaryota</taxon>
        <taxon>Metazoa</taxon>
        <taxon>Ecdysozoa</taxon>
        <taxon>Arthropoda</taxon>
        <taxon>Hexapoda</taxon>
        <taxon>Insecta</taxon>
        <taxon>Pterygota</taxon>
        <taxon>Neoptera</taxon>
        <taxon>Polyneoptera</taxon>
        <taxon>Phasmatodea</taxon>
        <taxon>Verophasmatodea</taxon>
        <taxon>Anareolatae</taxon>
        <taxon>Phasmatidae</taxon>
        <taxon>Eurycanthinae</taxon>
        <taxon>Dryococelus</taxon>
    </lineage>
</organism>
<keyword evidence="3" id="KW-1185">Reference proteome</keyword>